<organism evidence="2 3">
    <name type="scientific">Parashewanella spongiae</name>
    <dbReference type="NCBI Taxonomy" id="342950"/>
    <lineage>
        <taxon>Bacteria</taxon>
        <taxon>Pseudomonadati</taxon>
        <taxon>Pseudomonadota</taxon>
        <taxon>Gammaproteobacteria</taxon>
        <taxon>Alteromonadales</taxon>
        <taxon>Shewanellaceae</taxon>
        <taxon>Parashewanella</taxon>
    </lineage>
</organism>
<evidence type="ECO:0000259" key="1">
    <source>
        <dbReference type="Pfam" id="PF01636"/>
    </source>
</evidence>
<dbReference type="RefSeq" id="WP_121853269.1">
    <property type="nucleotide sequence ID" value="NZ_CP037952.1"/>
</dbReference>
<dbReference type="EMBL" id="QYYH01000044">
    <property type="protein sequence ID" value="RJY16914.1"/>
    <property type="molecule type" value="Genomic_DNA"/>
</dbReference>
<dbReference type="InterPro" id="IPR011009">
    <property type="entry name" value="Kinase-like_dom_sf"/>
</dbReference>
<feature type="domain" description="Aminoglycoside phosphotransferase" evidence="1">
    <location>
        <begin position="32"/>
        <end position="258"/>
    </location>
</feature>
<dbReference type="SUPFAM" id="SSF56112">
    <property type="entry name" value="Protein kinase-like (PK-like)"/>
    <property type="match status" value="1"/>
</dbReference>
<keyword evidence="3" id="KW-1185">Reference proteome</keyword>
<dbReference type="OrthoDB" id="179763at2"/>
<dbReference type="AlphaFoldDB" id="A0A3A6U615"/>
<dbReference type="Proteomes" id="UP000273022">
    <property type="component" value="Unassembled WGS sequence"/>
</dbReference>
<gene>
    <name evidence="2" type="ORF">D5R81_08720</name>
</gene>
<sequence>MLQPQWPNSIKNALLSCQQQTGLLLIEPAIELSTLSAGWSNQNFKLITCKQQFVLRVNSKQSNAICNRNNEVECWSIAEKAGLAPKLFWVSDDKQYYLSEYLPQPQNKQIQTAQLLNLLNRIKRLPLPTHAITTSDQWRSYFKQITTINNQLLLRKNKAQNAILLALTKTWLQAKDDLLNKKKQIESALTDIESCQIKPQFCHRDLNANNILIKDDQLVCIDFEYACTSHPLFELAAVICSHNFNKAEEASLVRDYLVNNSNLTENAHINLSSACKIFWCFFHCWAVIMMGNTLLSDTNELQGDEKETEKQNDEIEKSFNNYFQICEQYKNKFF</sequence>
<dbReference type="Pfam" id="PF01636">
    <property type="entry name" value="APH"/>
    <property type="match status" value="1"/>
</dbReference>
<evidence type="ECO:0000313" key="3">
    <source>
        <dbReference type="Proteomes" id="UP000273022"/>
    </source>
</evidence>
<dbReference type="InterPro" id="IPR052077">
    <property type="entry name" value="CcrZ_PhaseVar_Mediator"/>
</dbReference>
<accession>A0A3A6U615</accession>
<dbReference type="Gene3D" id="3.30.200.20">
    <property type="entry name" value="Phosphorylase Kinase, domain 1"/>
    <property type="match status" value="1"/>
</dbReference>
<dbReference type="PANTHER" id="PTHR40086">
    <property type="entry name" value="PHOSPHOTRANSFERASE YTMP-RELATED"/>
    <property type="match status" value="1"/>
</dbReference>
<dbReference type="Gene3D" id="3.90.1200.10">
    <property type="match status" value="1"/>
</dbReference>
<name>A0A3A6U615_9GAMM</name>
<dbReference type="PANTHER" id="PTHR40086:SF1">
    <property type="entry name" value="CELL CYCLE REGULATOR CCRZ"/>
    <property type="match status" value="1"/>
</dbReference>
<dbReference type="InterPro" id="IPR002575">
    <property type="entry name" value="Aminoglycoside_PTrfase"/>
</dbReference>
<proteinExistence type="predicted"/>
<comment type="caution">
    <text evidence="2">The sequence shown here is derived from an EMBL/GenBank/DDBJ whole genome shotgun (WGS) entry which is preliminary data.</text>
</comment>
<protein>
    <recommendedName>
        <fullName evidence="1">Aminoglycoside phosphotransferase domain-containing protein</fullName>
    </recommendedName>
</protein>
<reference evidence="2 3" key="1">
    <citation type="submission" date="2018-09" db="EMBL/GenBank/DDBJ databases">
        <title>Phylogeny of the Shewanellaceae, and recommendation for two new genera, Pseudoshewanella and Parashewanella.</title>
        <authorList>
            <person name="Wang G."/>
        </authorList>
    </citation>
    <scope>NUCLEOTIDE SEQUENCE [LARGE SCALE GENOMIC DNA]</scope>
    <source>
        <strain evidence="2 3">KCTC 22492</strain>
    </source>
</reference>
<evidence type="ECO:0000313" key="2">
    <source>
        <dbReference type="EMBL" id="RJY16914.1"/>
    </source>
</evidence>